<evidence type="ECO:0000313" key="2">
    <source>
        <dbReference type="Proteomes" id="UP001177260"/>
    </source>
</evidence>
<protein>
    <submittedName>
        <fullName evidence="1">Uncharacterized protein</fullName>
    </submittedName>
</protein>
<keyword evidence="2" id="KW-1185">Reference proteome</keyword>
<dbReference type="Proteomes" id="UP001177260">
    <property type="component" value="Unassembled WGS sequence"/>
</dbReference>
<evidence type="ECO:0000313" key="1">
    <source>
        <dbReference type="EMBL" id="KAK1142561.1"/>
    </source>
</evidence>
<name>A0ACC3AXK0_9EURO</name>
<sequence>MCGRYALGVRMRFIRNRMQEQGIQVDDAPPDDSIRETYNFAPGYNGAIYRADSPNEERHQHQQPSNTIPNFPENEQVPSPANGLSKPNSPNNPNANAHYKLQSMKWGLIPSWTKRSPDYGSLMRTINCRDDSLVEDRGMWTSMKRKKRCVVICQGFYEWLKKGPGGKEKVPHFVKRKDGDLMFFAGLWDCVSFGGQFALVPFPNPHLSLEVDAEESLFTYTIITTSSNPYLKFLHDRMPVILEPGSDAMKTWLDPTRTTWSKDLQSVLKPYESELECYAVSKEVGKVGNNSPDFMVPVSSKENKNNIANFFANAKEKTEQPASVEKPIPTKEPKVEEDEMEQRPTKDDEWSENHAPEPVSGVKREHDEQGLAEGADMDDQKRLKLEEHTPSPSKQQTVPSGRKTRSATHNQKTPKKADSKKASDGSQRITKFFGK</sequence>
<reference evidence="1 2" key="1">
    <citation type="journal article" date="2023" name="ACS Omega">
        <title>Identification of the Neoaspergillic Acid Biosynthesis Gene Cluster by Establishing an In Vitro CRISPR-Ribonucleoprotein Genetic System in Aspergillus melleus.</title>
        <authorList>
            <person name="Yuan B."/>
            <person name="Grau M.F."/>
            <person name="Murata R.M."/>
            <person name="Torok T."/>
            <person name="Venkateswaran K."/>
            <person name="Stajich J.E."/>
            <person name="Wang C.C.C."/>
        </authorList>
    </citation>
    <scope>NUCLEOTIDE SEQUENCE [LARGE SCALE GENOMIC DNA]</scope>
    <source>
        <strain evidence="1 2">IMV 1140</strain>
    </source>
</reference>
<accession>A0ACC3AXK0</accession>
<dbReference type="EMBL" id="JAOPJF010000049">
    <property type="protein sequence ID" value="KAK1142561.1"/>
    <property type="molecule type" value="Genomic_DNA"/>
</dbReference>
<comment type="caution">
    <text evidence="1">The sequence shown here is derived from an EMBL/GenBank/DDBJ whole genome shotgun (WGS) entry which is preliminary data.</text>
</comment>
<gene>
    <name evidence="1" type="ORF">N8T08_007536</name>
</gene>
<proteinExistence type="predicted"/>
<organism evidence="1 2">
    <name type="scientific">Aspergillus melleus</name>
    <dbReference type="NCBI Taxonomy" id="138277"/>
    <lineage>
        <taxon>Eukaryota</taxon>
        <taxon>Fungi</taxon>
        <taxon>Dikarya</taxon>
        <taxon>Ascomycota</taxon>
        <taxon>Pezizomycotina</taxon>
        <taxon>Eurotiomycetes</taxon>
        <taxon>Eurotiomycetidae</taxon>
        <taxon>Eurotiales</taxon>
        <taxon>Aspergillaceae</taxon>
        <taxon>Aspergillus</taxon>
        <taxon>Aspergillus subgen. Circumdati</taxon>
    </lineage>
</organism>